<proteinExistence type="predicted"/>
<dbReference type="AlphaFoldDB" id="A0AAD4RUT8"/>
<sequence>MYQIPQKGVELPREIFDRQIHIPTPANCCAAAAAAVVAPKAEVKNDDACKLLKALTWVIPASTSNSQVLISICTIAPQLQGLWSEDQRTNKNPMSRGLITSPRLEGENTWLFNEQDEANF</sequence>
<reference evidence="1" key="1">
    <citation type="submission" date="2022-04" db="EMBL/GenBank/DDBJ databases">
        <title>A functionally conserved STORR gene fusion in Papaver species that diverged 16.8 million years ago.</title>
        <authorList>
            <person name="Catania T."/>
        </authorList>
    </citation>
    <scope>NUCLEOTIDE SEQUENCE</scope>
    <source>
        <strain evidence="1">S-188037</strain>
    </source>
</reference>
<accession>A0AAD4RUT8</accession>
<keyword evidence="2" id="KW-1185">Reference proteome</keyword>
<comment type="caution">
    <text evidence="1">The sequence shown here is derived from an EMBL/GenBank/DDBJ whole genome shotgun (WGS) entry which is preliminary data.</text>
</comment>
<dbReference type="EMBL" id="JAJJMB010017985">
    <property type="protein sequence ID" value="KAI3832967.1"/>
    <property type="molecule type" value="Genomic_DNA"/>
</dbReference>
<evidence type="ECO:0000313" key="2">
    <source>
        <dbReference type="Proteomes" id="UP001202328"/>
    </source>
</evidence>
<dbReference type="Proteomes" id="UP001202328">
    <property type="component" value="Unassembled WGS sequence"/>
</dbReference>
<evidence type="ECO:0000313" key="1">
    <source>
        <dbReference type="EMBL" id="KAI3832967.1"/>
    </source>
</evidence>
<gene>
    <name evidence="1" type="ORF">MKW98_025851</name>
</gene>
<name>A0AAD4RUT8_9MAGN</name>
<protein>
    <submittedName>
        <fullName evidence="1">Uncharacterized protein</fullName>
    </submittedName>
</protein>
<organism evidence="1 2">
    <name type="scientific">Papaver atlanticum</name>
    <dbReference type="NCBI Taxonomy" id="357466"/>
    <lineage>
        <taxon>Eukaryota</taxon>
        <taxon>Viridiplantae</taxon>
        <taxon>Streptophyta</taxon>
        <taxon>Embryophyta</taxon>
        <taxon>Tracheophyta</taxon>
        <taxon>Spermatophyta</taxon>
        <taxon>Magnoliopsida</taxon>
        <taxon>Ranunculales</taxon>
        <taxon>Papaveraceae</taxon>
        <taxon>Papaveroideae</taxon>
        <taxon>Papaver</taxon>
    </lineage>
</organism>